<reference evidence="4 5" key="1">
    <citation type="submission" date="2023-07" db="EMBL/GenBank/DDBJ databases">
        <authorList>
            <person name="Peeters C."/>
        </authorList>
    </citation>
    <scope>NUCLEOTIDE SEQUENCE [LARGE SCALE GENOMIC DNA]</scope>
    <source>
        <strain evidence="4 5">LMG 18091</strain>
    </source>
</reference>
<comment type="caution">
    <text evidence="4">The sequence shown here is derived from an EMBL/GenBank/DDBJ whole genome shotgun (WGS) entry which is preliminary data.</text>
</comment>
<dbReference type="Gene3D" id="1.20.1600.10">
    <property type="entry name" value="Outer membrane efflux proteins (OEP)"/>
    <property type="match status" value="1"/>
</dbReference>
<dbReference type="AlphaFoldDB" id="A0AAD2ESC1"/>
<keyword evidence="5" id="KW-1185">Reference proteome</keyword>
<dbReference type="Gene3D" id="2.20.200.10">
    <property type="entry name" value="Outer membrane efflux proteins (OEP)"/>
    <property type="match status" value="1"/>
</dbReference>
<dbReference type="PANTHER" id="PTHR30203:SF33">
    <property type="entry name" value="BLR4455 PROTEIN"/>
    <property type="match status" value="1"/>
</dbReference>
<evidence type="ECO:0000256" key="2">
    <source>
        <dbReference type="RuleBase" id="RU362097"/>
    </source>
</evidence>
<evidence type="ECO:0000313" key="4">
    <source>
        <dbReference type="EMBL" id="CAJ0702301.1"/>
    </source>
</evidence>
<sequence length="510" mass="54722">MRAEKQRRACARFAGTPLVAMVAMVAMVASATVLALSACISMAPPYEAPALPVAQHYDADDGRDGLSASATGWQAYFTDKRLQALIGQALENNRDLRTAVLRVEEARAAFGIQRAETFPHLDAQAGISRLSIPADLSPFGTPMRVTQYQVGAGVSSWEIDFWGRVRNLNDAALESYVASDAARRAVALGLIAQVADSYLVLRELDERIALAQQTVDSRSETLRIFSRRVAVGATSRLNQTQVETLLTQAQALLTQLQQARDAQAHGLALLVGKPIDLPPVSEPLDEHRMLAELRAGLPSDLLTQRPDIVAAEHRLRAAHASIGAARAAFFPRVALTGAYGTISPELGNLFAPGTRAWVFAPSISLPLFEGGKLRSNLDLAEARRDLAVAAYEKTVQSAFRDVSDALSARKWVAEQLDIAKAALAAQTERARLSQLRFDAGASTFLEVLDAQRDLLAAQQQLVQVRRALLSSRVGLYAALGGGTQAVDSAPDPQPHLSPAPPPRVTGGTKP</sequence>
<dbReference type="SUPFAM" id="SSF56954">
    <property type="entry name" value="Outer membrane efflux proteins (OEP)"/>
    <property type="match status" value="1"/>
</dbReference>
<name>A0AAD2ESC1_9RALS</name>
<dbReference type="RefSeq" id="WP_394372409.1">
    <property type="nucleotide sequence ID" value="NZ_CATWAF010000005.1"/>
</dbReference>
<keyword evidence="2" id="KW-0812">Transmembrane</keyword>
<gene>
    <name evidence="4" type="primary">oprM_6</name>
    <name evidence="4" type="ORF">LMG18091_03652</name>
</gene>
<dbReference type="InterPro" id="IPR010131">
    <property type="entry name" value="MdtP/NodT-like"/>
</dbReference>
<organism evidence="4 5">
    <name type="scientific">Ralstonia wenshanensis</name>
    <dbReference type="NCBI Taxonomy" id="2842456"/>
    <lineage>
        <taxon>Bacteria</taxon>
        <taxon>Pseudomonadati</taxon>
        <taxon>Pseudomonadota</taxon>
        <taxon>Betaproteobacteria</taxon>
        <taxon>Burkholderiales</taxon>
        <taxon>Burkholderiaceae</taxon>
        <taxon>Ralstonia</taxon>
    </lineage>
</organism>
<dbReference type="GO" id="GO:0015562">
    <property type="term" value="F:efflux transmembrane transporter activity"/>
    <property type="evidence" value="ECO:0007669"/>
    <property type="project" value="InterPro"/>
</dbReference>
<protein>
    <submittedName>
        <fullName evidence="4">Outer membrane protein OprM</fullName>
    </submittedName>
</protein>
<evidence type="ECO:0000313" key="5">
    <source>
        <dbReference type="Proteomes" id="UP001189915"/>
    </source>
</evidence>
<dbReference type="GO" id="GO:0005886">
    <property type="term" value="C:plasma membrane"/>
    <property type="evidence" value="ECO:0007669"/>
    <property type="project" value="UniProtKB-SubCell"/>
</dbReference>
<evidence type="ECO:0000256" key="3">
    <source>
        <dbReference type="SAM" id="MobiDB-lite"/>
    </source>
</evidence>
<accession>A0AAD2ESC1</accession>
<dbReference type="Pfam" id="PF02321">
    <property type="entry name" value="OEP"/>
    <property type="match status" value="2"/>
</dbReference>
<dbReference type="EMBL" id="CATWAF010000005">
    <property type="protein sequence ID" value="CAJ0702301.1"/>
    <property type="molecule type" value="Genomic_DNA"/>
</dbReference>
<proteinExistence type="inferred from homology"/>
<comment type="similarity">
    <text evidence="1 2">Belongs to the outer membrane factor (OMF) (TC 1.B.17) family.</text>
</comment>
<keyword evidence="2" id="KW-0449">Lipoprotein</keyword>
<keyword evidence="2" id="KW-0564">Palmitate</keyword>
<comment type="subcellular location">
    <subcellularLocation>
        <location evidence="2">Cell membrane</location>
        <topology evidence="2">Lipid-anchor</topology>
    </subcellularLocation>
</comment>
<feature type="compositionally biased region" description="Pro residues" evidence="3">
    <location>
        <begin position="491"/>
        <end position="503"/>
    </location>
</feature>
<feature type="region of interest" description="Disordered" evidence="3">
    <location>
        <begin position="484"/>
        <end position="510"/>
    </location>
</feature>
<dbReference type="InterPro" id="IPR003423">
    <property type="entry name" value="OMP_efflux"/>
</dbReference>
<evidence type="ECO:0000256" key="1">
    <source>
        <dbReference type="ARBA" id="ARBA00007613"/>
    </source>
</evidence>
<dbReference type="NCBIfam" id="TIGR01845">
    <property type="entry name" value="outer_NodT"/>
    <property type="match status" value="1"/>
</dbReference>
<keyword evidence="2" id="KW-1134">Transmembrane beta strand</keyword>
<keyword evidence="2" id="KW-0472">Membrane</keyword>
<dbReference type="PANTHER" id="PTHR30203">
    <property type="entry name" value="OUTER MEMBRANE CATION EFFLUX PROTEIN"/>
    <property type="match status" value="1"/>
</dbReference>
<dbReference type="Proteomes" id="UP001189915">
    <property type="component" value="Unassembled WGS sequence"/>
</dbReference>